<evidence type="ECO:0000313" key="12">
    <source>
        <dbReference type="Proteomes" id="UP000225706"/>
    </source>
</evidence>
<feature type="domain" description="Amino acid permease/ SLC12A" evidence="9">
    <location>
        <begin position="81"/>
        <end position="571"/>
    </location>
</feature>
<feature type="domain" description="SLC12A transporter C-terminal" evidence="10">
    <location>
        <begin position="582"/>
        <end position="668"/>
    </location>
</feature>
<dbReference type="Gene3D" id="1.20.1740.10">
    <property type="entry name" value="Amino acid/polyamine transporter I"/>
    <property type="match status" value="1"/>
</dbReference>
<evidence type="ECO:0000256" key="5">
    <source>
        <dbReference type="ARBA" id="ARBA00022692"/>
    </source>
</evidence>
<dbReference type="Pfam" id="PF00324">
    <property type="entry name" value="AA_permease"/>
    <property type="match status" value="1"/>
</dbReference>
<feature type="transmembrane region" description="Helical" evidence="8">
    <location>
        <begin position="513"/>
        <end position="532"/>
    </location>
</feature>
<dbReference type="Pfam" id="PF03522">
    <property type="entry name" value="SLC12"/>
    <property type="match status" value="1"/>
</dbReference>
<name>A0A2B4RGZ5_STYPI</name>
<dbReference type="AlphaFoldDB" id="A0A2B4RGZ5"/>
<dbReference type="GO" id="GO:0015379">
    <property type="term" value="F:potassium:chloride symporter activity"/>
    <property type="evidence" value="ECO:0007669"/>
    <property type="project" value="TreeGrafter"/>
</dbReference>
<dbReference type="GO" id="GO:0055075">
    <property type="term" value="P:potassium ion homeostasis"/>
    <property type="evidence" value="ECO:0007669"/>
    <property type="project" value="TreeGrafter"/>
</dbReference>
<protein>
    <recommendedName>
        <fullName evidence="3">Solute carrier family 12 member 9</fullName>
    </recommendedName>
</protein>
<feature type="transmembrane region" description="Helical" evidence="8">
    <location>
        <begin position="303"/>
        <end position="323"/>
    </location>
</feature>
<evidence type="ECO:0000259" key="10">
    <source>
        <dbReference type="Pfam" id="PF03522"/>
    </source>
</evidence>
<dbReference type="Proteomes" id="UP000225706">
    <property type="component" value="Unassembled WGS sequence"/>
</dbReference>
<feature type="transmembrane region" description="Helical" evidence="8">
    <location>
        <begin position="453"/>
        <end position="475"/>
    </location>
</feature>
<evidence type="ECO:0000256" key="7">
    <source>
        <dbReference type="ARBA" id="ARBA00023136"/>
    </source>
</evidence>
<keyword evidence="12" id="KW-1185">Reference proteome</keyword>
<reference evidence="12" key="1">
    <citation type="journal article" date="2017" name="bioRxiv">
        <title>Comparative analysis of the genomes of Stylophora pistillata and Acropora digitifera provides evidence for extensive differences between species of corals.</title>
        <authorList>
            <person name="Voolstra C.R."/>
            <person name="Li Y."/>
            <person name="Liew Y.J."/>
            <person name="Baumgarten S."/>
            <person name="Zoccola D."/>
            <person name="Flot J.-F."/>
            <person name="Tambutte S."/>
            <person name="Allemand D."/>
            <person name="Aranda M."/>
        </authorList>
    </citation>
    <scope>NUCLEOTIDE SEQUENCE [LARGE SCALE GENOMIC DNA]</scope>
</reference>
<feature type="transmembrane region" description="Helical" evidence="8">
    <location>
        <begin position="107"/>
        <end position="133"/>
    </location>
</feature>
<dbReference type="GO" id="GO:0055064">
    <property type="term" value="P:chloride ion homeostasis"/>
    <property type="evidence" value="ECO:0007669"/>
    <property type="project" value="TreeGrafter"/>
</dbReference>
<comment type="similarity">
    <text evidence="2">Belongs to the SLC12A transporter family.</text>
</comment>
<dbReference type="InterPro" id="IPR004842">
    <property type="entry name" value="SLC12A_fam"/>
</dbReference>
<evidence type="ECO:0000256" key="6">
    <source>
        <dbReference type="ARBA" id="ARBA00022989"/>
    </source>
</evidence>
<dbReference type="EMBL" id="LSMT01000641">
    <property type="protein sequence ID" value="PFX15522.1"/>
    <property type="molecule type" value="Genomic_DNA"/>
</dbReference>
<feature type="transmembrane region" description="Helical" evidence="8">
    <location>
        <begin position="377"/>
        <end position="400"/>
    </location>
</feature>
<dbReference type="OrthoDB" id="2020542at2759"/>
<proteinExistence type="inferred from homology"/>
<dbReference type="PANTHER" id="PTHR11827">
    <property type="entry name" value="SOLUTE CARRIER FAMILY 12, CATION COTRANSPORTERS"/>
    <property type="match status" value="1"/>
</dbReference>
<evidence type="ECO:0000256" key="4">
    <source>
        <dbReference type="ARBA" id="ARBA00022448"/>
    </source>
</evidence>
<dbReference type="InterPro" id="IPR004841">
    <property type="entry name" value="AA-permease/SLC12A_dom"/>
</dbReference>
<keyword evidence="5 8" id="KW-0812">Transmembrane</keyword>
<keyword evidence="6 8" id="KW-1133">Transmembrane helix</keyword>
<sequence length="925" mass="102997">MAALRGSPRPLMGRYTLLPSASSWESVSEEAEGGLGMTEGYSLMLSNPLSNVGEEQSSQKFMSVTAEEPEHKNKLSTFFGVVVPVTLSMFSVILFLRLGFIVGQAGLVLSIGMFVIAYFVVGLTILSISAIATNGAVKEGGAYYMISRTLGPEFGGSIGVIFYFANIFASALYLLGFVEALLNNFAETHPNIFHPGEWYHFLYASVVLLFCLLVCLIGSGMFAKTSFVIFLAVMVAVSSSIVSFLIVKHKGDLPPGIHAGSDTHKFPQNVTYRYSGWNSTTLHNNLWPDFTKDYTTNEHQTPLTVFGVLFNGVTGVMAGANISGDLKKPGYAIPFGTLGASVFTFILYLLLVVFTSATCPRSLLRNNYNYLMVINKVEWLITVGTFAATLSAALSCLIGASRILQAIAKDDLLGIILRPFSKVIRRNGEPLRAVLMSWFLVQVVLLIGNVDKVAVLVSMFFLLSYGVTNMACFALKVASAPNFRPTFQYFSWQSALLGAVFCFLIMFLVNYKWAALAFALMVILFVVISLRAPPTPWGDVSQALIYHQVRKYLLRLDLRKDHVKFWRPQVLLLVSNPRSGYPLIDFVNDIKKGGLYILGHIQEGGFDVQLLRRQKRELTTWLNFIDCTEIKAFVELTVAQTIRAGAQNLLMTSGLGGMKPNTLILGFYDHELPTESFSRGIFRKPRLPFMRVQRKDEIYRSVLLHLPPLRTHPGHQKMTLKDYVGIIKDAVLMGKNVCIARNFAQLDKNTLGKEGYIDVWPMNTTVVGEGLVLGPYDFTFLLTLQLSCVLHMVPFWENRSKLRVMQIVETGDDEDNHQAQYRTLTNLLKELRIPAEVRMIHSTQESLSQTRNADGMAPSTNWYRTVNQLIKIHSTEAFVVFTGLPPPPNEENMAQQFIQDITVLSDNLPPVMMVYGKSKVVSTSL</sequence>
<keyword evidence="4" id="KW-0813">Transport</keyword>
<organism evidence="11 12">
    <name type="scientific">Stylophora pistillata</name>
    <name type="common">Smooth cauliflower coral</name>
    <dbReference type="NCBI Taxonomy" id="50429"/>
    <lineage>
        <taxon>Eukaryota</taxon>
        <taxon>Metazoa</taxon>
        <taxon>Cnidaria</taxon>
        <taxon>Anthozoa</taxon>
        <taxon>Hexacorallia</taxon>
        <taxon>Scleractinia</taxon>
        <taxon>Astrocoeniina</taxon>
        <taxon>Pocilloporidae</taxon>
        <taxon>Stylophora</taxon>
    </lineage>
</organism>
<dbReference type="FunFam" id="1.20.1740.10:FF:000013">
    <property type="entry name" value="Solute carrier family 12 member"/>
    <property type="match status" value="1"/>
</dbReference>
<evidence type="ECO:0000256" key="3">
    <source>
        <dbReference type="ARBA" id="ARBA00019359"/>
    </source>
</evidence>
<evidence type="ECO:0000313" key="11">
    <source>
        <dbReference type="EMBL" id="PFX15522.1"/>
    </source>
</evidence>
<feature type="transmembrane region" description="Helical" evidence="8">
    <location>
        <begin position="227"/>
        <end position="247"/>
    </location>
</feature>
<dbReference type="GO" id="GO:0016020">
    <property type="term" value="C:membrane"/>
    <property type="evidence" value="ECO:0007669"/>
    <property type="project" value="UniProtKB-SubCell"/>
</dbReference>
<evidence type="ECO:0000256" key="8">
    <source>
        <dbReference type="SAM" id="Phobius"/>
    </source>
</evidence>
<feature type="transmembrane region" description="Helical" evidence="8">
    <location>
        <begin position="335"/>
        <end position="357"/>
    </location>
</feature>
<dbReference type="InterPro" id="IPR018491">
    <property type="entry name" value="SLC12_C"/>
</dbReference>
<evidence type="ECO:0000259" key="9">
    <source>
        <dbReference type="Pfam" id="PF00324"/>
    </source>
</evidence>
<accession>A0A2B4RGZ5</accession>
<feature type="transmembrane region" description="Helical" evidence="8">
    <location>
        <begin position="198"/>
        <end position="220"/>
    </location>
</feature>
<gene>
    <name evidence="11" type="primary">slc12a9</name>
    <name evidence="11" type="ORF">AWC38_SpisGene20261</name>
</gene>
<dbReference type="STRING" id="50429.A0A2B4RGZ5"/>
<feature type="transmembrane region" description="Helical" evidence="8">
    <location>
        <begin position="487"/>
        <end position="507"/>
    </location>
</feature>
<comment type="caution">
    <text evidence="11">The sequence shown here is derived from an EMBL/GenBank/DDBJ whole genome shotgun (WGS) entry which is preliminary data.</text>
</comment>
<dbReference type="PANTHER" id="PTHR11827:SF72">
    <property type="entry name" value="GH08340P"/>
    <property type="match status" value="1"/>
</dbReference>
<evidence type="ECO:0000256" key="1">
    <source>
        <dbReference type="ARBA" id="ARBA00004141"/>
    </source>
</evidence>
<feature type="transmembrane region" description="Helical" evidence="8">
    <location>
        <begin position="78"/>
        <end position="101"/>
    </location>
</feature>
<feature type="transmembrane region" description="Helical" evidence="8">
    <location>
        <begin position="154"/>
        <end position="178"/>
    </location>
</feature>
<keyword evidence="7 8" id="KW-0472">Membrane</keyword>
<evidence type="ECO:0000256" key="2">
    <source>
        <dbReference type="ARBA" id="ARBA00010593"/>
    </source>
</evidence>
<comment type="subcellular location">
    <subcellularLocation>
        <location evidence="1">Membrane</location>
        <topology evidence="1">Multi-pass membrane protein</topology>
    </subcellularLocation>
</comment>
<dbReference type="GO" id="GO:0006884">
    <property type="term" value="P:cell volume homeostasis"/>
    <property type="evidence" value="ECO:0007669"/>
    <property type="project" value="TreeGrafter"/>
</dbReference>